<comment type="caution">
    <text evidence="3">The sequence shown here is derived from an EMBL/GenBank/DDBJ whole genome shotgun (WGS) entry which is preliminary data.</text>
</comment>
<keyword evidence="4" id="KW-1185">Reference proteome</keyword>
<dbReference type="OrthoDB" id="9770545at2"/>
<dbReference type="PANTHER" id="PTHR33171:SF17">
    <property type="entry name" value="LARA-LIKE N-TERMINAL DOMAIN-CONTAINING PROTEIN"/>
    <property type="match status" value="1"/>
</dbReference>
<accession>A0A154BNC9</accession>
<proteinExistence type="predicted"/>
<dbReference type="STRING" id="1794912.AXX12_12335"/>
<dbReference type="AlphaFoldDB" id="A0A154BNC9"/>
<dbReference type="GO" id="GO:0050043">
    <property type="term" value="F:lactate racemase activity"/>
    <property type="evidence" value="ECO:0007669"/>
    <property type="project" value="InterPro"/>
</dbReference>
<name>A0A154BNC9_ANASB</name>
<organism evidence="3 4">
    <name type="scientific">Anaerosporomusa subterranea</name>
    <dbReference type="NCBI Taxonomy" id="1794912"/>
    <lineage>
        <taxon>Bacteria</taxon>
        <taxon>Bacillati</taxon>
        <taxon>Bacillota</taxon>
        <taxon>Negativicutes</taxon>
        <taxon>Acetonemataceae</taxon>
        <taxon>Anaerosporomusa</taxon>
    </lineage>
</organism>
<dbReference type="EMBL" id="LSGP01000023">
    <property type="protein sequence ID" value="KYZ75497.1"/>
    <property type="molecule type" value="Genomic_DNA"/>
</dbReference>
<dbReference type="InterPro" id="IPR047926">
    <property type="entry name" value="Ni_dep_LarA"/>
</dbReference>
<sequence length="424" mass="45830">MANVKIPFGKTYLEAEISEDRLAGILVSQAHHYQPESSQEELVRNSLIQPIASPRLRELAKGRKKIVIVASDHTRPVPSKIIAPLLLEEIRAGNPDADITFLIATGFHRPTSREELIVKFGEELVAQERIVLHDCRDESMLISIGKLPSGGDLVINRLAMEAELLIAEGFIEPHFFAGFSGGRKSILPGIVSQVTVLANHCASFIADENARAGIIDGNPLHIDMIDAARQAKLAFILNVVIDSDKKIIKAFAGDMEKAHLAGTEFVGQMATVKAIPADIVITSNGGYPLDQNIYQAVKGMTAAEASCRKGGVIIICAACNDGHGGDAFYRWFAESRGADEVMAKIMAIDADSTIADQWEAQIAARILLNHTVIIVTDQCSHSIVTDMYFKAARTLAEALTMAEEIMGDDAAITVIPDGVSVIVR</sequence>
<dbReference type="Gene3D" id="3.40.50.11440">
    <property type="match status" value="1"/>
</dbReference>
<dbReference type="InterPro" id="IPR048068">
    <property type="entry name" value="LarA-like"/>
</dbReference>
<feature type="domain" description="Lactate racemase C-terminal" evidence="2">
    <location>
        <begin position="272"/>
        <end position="423"/>
    </location>
</feature>
<dbReference type="Gene3D" id="3.90.226.30">
    <property type="match status" value="1"/>
</dbReference>
<evidence type="ECO:0000313" key="4">
    <source>
        <dbReference type="Proteomes" id="UP000076268"/>
    </source>
</evidence>
<dbReference type="InterPro" id="IPR048520">
    <property type="entry name" value="LarA_C"/>
</dbReference>
<dbReference type="RefSeq" id="WP_066244136.1">
    <property type="nucleotide sequence ID" value="NZ_LSGP01000023.1"/>
</dbReference>
<dbReference type="NCBIfam" id="NF033504">
    <property type="entry name" value="Ni_dep_LarA"/>
    <property type="match status" value="1"/>
</dbReference>
<evidence type="ECO:0000259" key="1">
    <source>
        <dbReference type="Pfam" id="PF09861"/>
    </source>
</evidence>
<reference evidence="3 4" key="1">
    <citation type="submission" date="2016-02" db="EMBL/GenBank/DDBJ databases">
        <title>Anaerosporomusa subterraneum gen. nov., sp. nov., a spore-forming obligate anaerobe isolated from saprolite.</title>
        <authorList>
            <person name="Choi J.K."/>
            <person name="Shah M."/>
            <person name="Yee N."/>
        </authorList>
    </citation>
    <scope>NUCLEOTIDE SEQUENCE [LARGE SCALE GENOMIC DNA]</scope>
    <source>
        <strain evidence="3 4">RU4</strain>
    </source>
</reference>
<feature type="domain" description="LarA-like N-terminal" evidence="1">
    <location>
        <begin position="8"/>
        <end position="212"/>
    </location>
</feature>
<dbReference type="Proteomes" id="UP000076268">
    <property type="component" value="Unassembled WGS sequence"/>
</dbReference>
<protein>
    <submittedName>
        <fullName evidence="3">Lactate racemization operon protein LarA</fullName>
    </submittedName>
</protein>
<dbReference type="Pfam" id="PF09861">
    <property type="entry name" value="Lar_N"/>
    <property type="match status" value="1"/>
</dbReference>
<dbReference type="InterPro" id="IPR018657">
    <property type="entry name" value="LarA-like_N"/>
</dbReference>
<evidence type="ECO:0000313" key="3">
    <source>
        <dbReference type="EMBL" id="KYZ75497.1"/>
    </source>
</evidence>
<gene>
    <name evidence="3" type="ORF">AXX12_12335</name>
</gene>
<dbReference type="Pfam" id="PF21113">
    <property type="entry name" value="LarA_C"/>
    <property type="match status" value="1"/>
</dbReference>
<evidence type="ECO:0000259" key="2">
    <source>
        <dbReference type="Pfam" id="PF21113"/>
    </source>
</evidence>
<dbReference type="PANTHER" id="PTHR33171">
    <property type="entry name" value="LAR_N DOMAIN-CONTAINING PROTEIN"/>
    <property type="match status" value="1"/>
</dbReference>
<dbReference type="InterPro" id="IPR043166">
    <property type="entry name" value="LarA-like_C"/>
</dbReference>